<evidence type="ECO:0000313" key="2">
    <source>
        <dbReference type="Proteomes" id="UP001172673"/>
    </source>
</evidence>
<comment type="caution">
    <text evidence="1">The sequence shown here is derived from an EMBL/GenBank/DDBJ whole genome shotgun (WGS) entry which is preliminary data.</text>
</comment>
<dbReference type="EMBL" id="JAPDRK010000002">
    <property type="protein sequence ID" value="KAJ9615832.1"/>
    <property type="molecule type" value="Genomic_DNA"/>
</dbReference>
<name>A0AA39CQ41_9EURO</name>
<reference evidence="1" key="1">
    <citation type="submission" date="2022-10" db="EMBL/GenBank/DDBJ databases">
        <title>Culturing micro-colonial fungi from biological soil crusts in the Mojave desert and describing Neophaeococcomyces mojavensis, and introducing the new genera and species Taxawa tesnikishii.</title>
        <authorList>
            <person name="Kurbessoian T."/>
            <person name="Stajich J.E."/>
        </authorList>
    </citation>
    <scope>NUCLEOTIDE SEQUENCE</scope>
    <source>
        <strain evidence="1">TK_41</strain>
    </source>
</reference>
<dbReference type="Proteomes" id="UP001172673">
    <property type="component" value="Unassembled WGS sequence"/>
</dbReference>
<keyword evidence="2" id="KW-1185">Reference proteome</keyword>
<evidence type="ECO:0000313" key="1">
    <source>
        <dbReference type="EMBL" id="KAJ9615832.1"/>
    </source>
</evidence>
<gene>
    <name evidence="1" type="ORF">H2200_001909</name>
</gene>
<proteinExistence type="predicted"/>
<protein>
    <submittedName>
        <fullName evidence="1">Uncharacterized protein</fullName>
    </submittedName>
</protein>
<accession>A0AA39CQ41</accession>
<sequence length="485" mass="54623">MANSARRMVTAAVNCARNSMAGDRRDLACQALLNVQGLLQTYGFAHNLDMALLNLYLSKLLEDLTRSERQNRENSVIAIAVSCLGERFEVILPEIQDRESVFLASSLKKMLRNDLSSGSYQIRTHCLDLQTEYHEHLYDCGEVRTAIRTIFEWCRNLVQKNRRTFNQVGARLPFHAWNRIYAARLLYCSSIFGISSFDSLIQSTETFGQVPICKHGIKPLMLDTPLALAVISESLSGSGSEKTGRRLFGSRFGDYLLREFTASIHNWPARGPDFARAYLSQMDDIPTAPNQRVAMAGAGSDFLRELIVAAFRTRKSSLAIDRTSLSEAALLAYSSLVTLGTSAPRNSIASSFHSSINSIRSSMSLDTKRTLLQMRETRDRMRRPISMLSTWSKKTSSSTAMSIDSQGSSSFEKVTGMPAYSPDFDVAQENYSEDLDDEDLMTLDRIDEELDDVDLYNNPSNQEHRVTRADRYTYLHQDTFMTDET</sequence>
<dbReference type="AlphaFoldDB" id="A0AA39CQ41"/>
<organism evidence="1 2">
    <name type="scientific">Cladophialophora chaetospira</name>
    <dbReference type="NCBI Taxonomy" id="386627"/>
    <lineage>
        <taxon>Eukaryota</taxon>
        <taxon>Fungi</taxon>
        <taxon>Dikarya</taxon>
        <taxon>Ascomycota</taxon>
        <taxon>Pezizomycotina</taxon>
        <taxon>Eurotiomycetes</taxon>
        <taxon>Chaetothyriomycetidae</taxon>
        <taxon>Chaetothyriales</taxon>
        <taxon>Herpotrichiellaceae</taxon>
        <taxon>Cladophialophora</taxon>
    </lineage>
</organism>